<dbReference type="RefSeq" id="WP_207107687.1">
    <property type="nucleotide sequence ID" value="NZ_JAFLVR010000013.1"/>
</dbReference>
<keyword evidence="5" id="KW-1185">Reference proteome</keyword>
<evidence type="ECO:0000259" key="3">
    <source>
        <dbReference type="Pfam" id="PF00724"/>
    </source>
</evidence>
<dbReference type="EMBL" id="JAFLVR010000013">
    <property type="protein sequence ID" value="MBO0451905.1"/>
    <property type="molecule type" value="Genomic_DNA"/>
</dbReference>
<name>A0ABS3HG65_9ENTE</name>
<dbReference type="CDD" id="cd02803">
    <property type="entry name" value="OYE_like_FMN_family"/>
    <property type="match status" value="1"/>
</dbReference>
<reference evidence="4 5" key="1">
    <citation type="submission" date="2021-03" db="EMBL/GenBank/DDBJ databases">
        <title>Enterococcal diversity collection.</title>
        <authorList>
            <person name="Gilmore M.S."/>
            <person name="Schwartzman J."/>
            <person name="Van Tyne D."/>
            <person name="Martin M."/>
            <person name="Earl A.M."/>
            <person name="Manson A.L."/>
            <person name="Straub T."/>
            <person name="Salamzade R."/>
            <person name="Saavedra J."/>
            <person name="Lebreton F."/>
            <person name="Prichula J."/>
            <person name="Schaufler K."/>
            <person name="Gaca A."/>
            <person name="Sgardioli B."/>
            <person name="Wagenaar J."/>
            <person name="Strong T."/>
        </authorList>
    </citation>
    <scope>NUCLEOTIDE SEQUENCE [LARGE SCALE GENOMIC DNA]</scope>
    <source>
        <strain evidence="4 5">MJM16</strain>
    </source>
</reference>
<evidence type="ECO:0000256" key="1">
    <source>
        <dbReference type="ARBA" id="ARBA00022630"/>
    </source>
</evidence>
<keyword evidence="2" id="KW-0560">Oxidoreductase</keyword>
<dbReference type="SUPFAM" id="SSF51395">
    <property type="entry name" value="FMN-linked oxidoreductases"/>
    <property type="match status" value="1"/>
</dbReference>
<dbReference type="PANTHER" id="PTHR43656">
    <property type="entry name" value="BINDING OXIDOREDUCTASE, PUTATIVE (AFU_ORTHOLOGUE AFUA_2G08260)-RELATED"/>
    <property type="match status" value="1"/>
</dbReference>
<dbReference type="Gene3D" id="3.20.20.70">
    <property type="entry name" value="Aldolase class I"/>
    <property type="match status" value="1"/>
</dbReference>
<keyword evidence="1" id="KW-0285">Flavoprotein</keyword>
<organism evidence="4 5">
    <name type="scientific">Candidatus Enterococcus murrayae</name>
    <dbReference type="NCBI Taxonomy" id="2815321"/>
    <lineage>
        <taxon>Bacteria</taxon>
        <taxon>Bacillati</taxon>
        <taxon>Bacillota</taxon>
        <taxon>Bacilli</taxon>
        <taxon>Lactobacillales</taxon>
        <taxon>Enterococcaceae</taxon>
        <taxon>Enterococcus</taxon>
    </lineage>
</organism>
<dbReference type="PANTHER" id="PTHR43656:SF2">
    <property type="entry name" value="BINDING OXIDOREDUCTASE, PUTATIVE (AFU_ORTHOLOGUE AFUA_2G08260)-RELATED"/>
    <property type="match status" value="1"/>
</dbReference>
<dbReference type="InterPro" id="IPR051799">
    <property type="entry name" value="NADH_flavin_oxidoreductase"/>
</dbReference>
<evidence type="ECO:0000256" key="2">
    <source>
        <dbReference type="ARBA" id="ARBA00023002"/>
    </source>
</evidence>
<sequence>MSLLNSPIQIGRLEIVNRLVMPPMATAKSQENGEVTRELCEYYAEKSRGGHIGLIITEHSYVSPAGKASKGQVSIAKDSDIAGLEKLVETIHQNGSKTFAQLAHAGGLAKKEITGYEPLSASAVELPETARSKTIPTEMTEEDIQKLIADFAAAALRAKRAGFDGVELHSAHGYLLNQFYSPLTNRREDRYHGHSIDGRIRLHLDILQAIREIVGEDYPVAIRLGASDHLAGGTTIEDSVAAAKKFEEAGVCLLDISGGFSFYTNPYTKEQGYFSDLTESIKHNVRIPVLLTGGIVDGVVAERLLREEKADMIGVGRAILKDSDWAKQAISSLG</sequence>
<evidence type="ECO:0000313" key="4">
    <source>
        <dbReference type="EMBL" id="MBO0451905.1"/>
    </source>
</evidence>
<comment type="caution">
    <text evidence="4">The sequence shown here is derived from an EMBL/GenBank/DDBJ whole genome shotgun (WGS) entry which is preliminary data.</text>
</comment>
<dbReference type="InterPro" id="IPR001155">
    <property type="entry name" value="OxRdtase_FMN_N"/>
</dbReference>
<gene>
    <name evidence="4" type="ORF">JZO85_06460</name>
</gene>
<dbReference type="Proteomes" id="UP000664495">
    <property type="component" value="Unassembled WGS sequence"/>
</dbReference>
<protein>
    <submittedName>
        <fullName evidence="4">NADH:flavin oxidoreductase</fullName>
    </submittedName>
</protein>
<dbReference type="InterPro" id="IPR013785">
    <property type="entry name" value="Aldolase_TIM"/>
</dbReference>
<dbReference type="Pfam" id="PF00724">
    <property type="entry name" value="Oxidored_FMN"/>
    <property type="match status" value="1"/>
</dbReference>
<proteinExistence type="predicted"/>
<accession>A0ABS3HG65</accession>
<evidence type="ECO:0000313" key="5">
    <source>
        <dbReference type="Proteomes" id="UP000664495"/>
    </source>
</evidence>
<feature type="domain" description="NADH:flavin oxidoreductase/NADH oxidase N-terminal" evidence="3">
    <location>
        <begin position="6"/>
        <end position="329"/>
    </location>
</feature>